<reference evidence="1" key="1">
    <citation type="submission" date="2019-08" db="EMBL/GenBank/DDBJ databases">
        <authorList>
            <person name="Kucharzyk K."/>
            <person name="Murdoch R.W."/>
            <person name="Higgins S."/>
            <person name="Loffler F."/>
        </authorList>
    </citation>
    <scope>NUCLEOTIDE SEQUENCE</scope>
</reference>
<dbReference type="EMBL" id="VSSQ01034527">
    <property type="protein sequence ID" value="MPM86503.1"/>
    <property type="molecule type" value="Genomic_DNA"/>
</dbReference>
<organism evidence="1">
    <name type="scientific">bioreactor metagenome</name>
    <dbReference type="NCBI Taxonomy" id="1076179"/>
    <lineage>
        <taxon>unclassified sequences</taxon>
        <taxon>metagenomes</taxon>
        <taxon>ecological metagenomes</taxon>
    </lineage>
</organism>
<protein>
    <submittedName>
        <fullName evidence="1">Uncharacterized protein</fullName>
    </submittedName>
</protein>
<evidence type="ECO:0000313" key="1">
    <source>
        <dbReference type="EMBL" id="MPM86503.1"/>
    </source>
</evidence>
<gene>
    <name evidence="1" type="ORF">SDC9_133592</name>
</gene>
<comment type="caution">
    <text evidence="1">The sequence shown here is derived from an EMBL/GenBank/DDBJ whole genome shotgun (WGS) entry which is preliminary data.</text>
</comment>
<name>A0A645DC45_9ZZZZ</name>
<proteinExistence type="predicted"/>
<sequence length="228" mass="26030">MEHTYSFYVVDNLRYMQDGQQFVVESGLTLDAAISRYKEIADTHTKALGATIDETKSLDLVHCRPAEPGEISGRNLLVADYLEISAWKNNILIAVNAVNILKEQLCIGLMFSDSRIIPLPENENADPYFDDKYLMTRRHGDYMSTVNQLYVVGYGWLGPREFHEAFADAGYKSPYFPYITAYNVGYYIPGRSQTGQADITPHNFDRLVEKTKQYDLAKQKLGTERDCR</sequence>
<dbReference type="AlphaFoldDB" id="A0A645DC45"/>
<accession>A0A645DC45</accession>